<dbReference type="GO" id="GO:0010038">
    <property type="term" value="P:response to metal ion"/>
    <property type="evidence" value="ECO:0007669"/>
    <property type="project" value="InterPro"/>
</dbReference>
<feature type="compositionally biased region" description="Basic and acidic residues" evidence="2">
    <location>
        <begin position="11"/>
        <end position="20"/>
    </location>
</feature>
<evidence type="ECO:0000313" key="3">
    <source>
        <dbReference type="EMBL" id="SDW57789.1"/>
    </source>
</evidence>
<comment type="similarity">
    <text evidence="1">Belongs to the CutA family.</text>
</comment>
<dbReference type="PANTHER" id="PTHR23419:SF8">
    <property type="entry name" value="FI09726P"/>
    <property type="match status" value="1"/>
</dbReference>
<evidence type="ECO:0000256" key="2">
    <source>
        <dbReference type="SAM" id="MobiDB-lite"/>
    </source>
</evidence>
<evidence type="ECO:0000313" key="4">
    <source>
        <dbReference type="Proteomes" id="UP000198816"/>
    </source>
</evidence>
<name>A0A1H2UQD9_THIRO</name>
<dbReference type="EMBL" id="FNNZ01000005">
    <property type="protein sequence ID" value="SDW57789.1"/>
    <property type="molecule type" value="Genomic_DNA"/>
</dbReference>
<dbReference type="InterPro" id="IPR011322">
    <property type="entry name" value="N-reg_PII-like_a/b"/>
</dbReference>
<gene>
    <name evidence="3" type="ORF">SAMN05421783_105201</name>
</gene>
<dbReference type="SUPFAM" id="SSF54913">
    <property type="entry name" value="GlnB-like"/>
    <property type="match status" value="1"/>
</dbReference>
<organism evidence="3 4">
    <name type="scientific">Thiocapsa roseopersicina</name>
    <dbReference type="NCBI Taxonomy" id="1058"/>
    <lineage>
        <taxon>Bacteria</taxon>
        <taxon>Pseudomonadati</taxon>
        <taxon>Pseudomonadota</taxon>
        <taxon>Gammaproteobacteria</taxon>
        <taxon>Chromatiales</taxon>
        <taxon>Chromatiaceae</taxon>
        <taxon>Thiocapsa</taxon>
    </lineage>
</organism>
<dbReference type="InterPro" id="IPR015867">
    <property type="entry name" value="N-reg_PII/ATP_PRibTrfase_C"/>
</dbReference>
<dbReference type="Proteomes" id="UP000198816">
    <property type="component" value="Unassembled WGS sequence"/>
</dbReference>
<sequence length="129" mass="14492">MQDSGTPNLMKRHETPPTHSMTADHRLIFCTCPDEATAGRIAEALVEERLAACANLLPGITSIYRWEGRIQRDAEVLLLIKTTRERVAALTERLRALHPYEIPEIIAVPVTEGLPDYLSWVTTCTDHND</sequence>
<dbReference type="PANTHER" id="PTHR23419">
    <property type="entry name" value="DIVALENT CATION TOLERANCE CUTA-RELATED"/>
    <property type="match status" value="1"/>
</dbReference>
<dbReference type="STRING" id="1058.SAMN05421783_105201"/>
<keyword evidence="4" id="KW-1185">Reference proteome</keyword>
<dbReference type="Gene3D" id="3.30.70.120">
    <property type="match status" value="1"/>
</dbReference>
<evidence type="ECO:0000256" key="1">
    <source>
        <dbReference type="ARBA" id="ARBA00010169"/>
    </source>
</evidence>
<reference evidence="4" key="1">
    <citation type="submission" date="2016-10" db="EMBL/GenBank/DDBJ databases">
        <authorList>
            <person name="Varghese N."/>
            <person name="Submissions S."/>
        </authorList>
    </citation>
    <scope>NUCLEOTIDE SEQUENCE [LARGE SCALE GENOMIC DNA]</scope>
    <source>
        <strain evidence="4">DSM 217</strain>
    </source>
</reference>
<dbReference type="AlphaFoldDB" id="A0A1H2UQD9"/>
<proteinExistence type="inferred from homology"/>
<accession>A0A1H2UQD9</accession>
<protein>
    <submittedName>
        <fullName evidence="3">Divalent cation tolerance protein</fullName>
    </submittedName>
</protein>
<dbReference type="GO" id="GO:0005507">
    <property type="term" value="F:copper ion binding"/>
    <property type="evidence" value="ECO:0007669"/>
    <property type="project" value="TreeGrafter"/>
</dbReference>
<dbReference type="Pfam" id="PF03091">
    <property type="entry name" value="CutA1"/>
    <property type="match status" value="1"/>
</dbReference>
<feature type="region of interest" description="Disordered" evidence="2">
    <location>
        <begin position="1"/>
        <end position="20"/>
    </location>
</feature>
<dbReference type="InterPro" id="IPR004323">
    <property type="entry name" value="Ion_tolerance_CutA"/>
</dbReference>